<dbReference type="AlphaFoldDB" id="A0A2P5B3R2"/>
<name>A0A2P5B3R2_PARAD</name>
<evidence type="ECO:0000313" key="1">
    <source>
        <dbReference type="EMBL" id="PON43396.1"/>
    </source>
</evidence>
<protein>
    <submittedName>
        <fullName evidence="1">Uncharacterized protein</fullName>
    </submittedName>
</protein>
<dbReference type="Proteomes" id="UP000237105">
    <property type="component" value="Unassembled WGS sequence"/>
</dbReference>
<evidence type="ECO:0000313" key="2">
    <source>
        <dbReference type="Proteomes" id="UP000237105"/>
    </source>
</evidence>
<comment type="caution">
    <text evidence="1">The sequence shown here is derived from an EMBL/GenBank/DDBJ whole genome shotgun (WGS) entry which is preliminary data.</text>
</comment>
<dbReference type="EMBL" id="JXTB01000372">
    <property type="protein sequence ID" value="PON43396.1"/>
    <property type="molecule type" value="Genomic_DNA"/>
</dbReference>
<reference evidence="2" key="1">
    <citation type="submission" date="2016-06" db="EMBL/GenBank/DDBJ databases">
        <title>Parallel loss of symbiosis genes in relatives of nitrogen-fixing non-legume Parasponia.</title>
        <authorList>
            <person name="Van Velzen R."/>
            <person name="Holmer R."/>
            <person name="Bu F."/>
            <person name="Rutten L."/>
            <person name="Van Zeijl A."/>
            <person name="Liu W."/>
            <person name="Santuari L."/>
            <person name="Cao Q."/>
            <person name="Sharma T."/>
            <person name="Shen D."/>
            <person name="Roswanjaya Y."/>
            <person name="Wardhani T."/>
            <person name="Kalhor M.S."/>
            <person name="Jansen J."/>
            <person name="Van den Hoogen J."/>
            <person name="Gungor B."/>
            <person name="Hartog M."/>
            <person name="Hontelez J."/>
            <person name="Verver J."/>
            <person name="Yang W.-C."/>
            <person name="Schijlen E."/>
            <person name="Repin R."/>
            <person name="Schilthuizen M."/>
            <person name="Schranz E."/>
            <person name="Heidstra R."/>
            <person name="Miyata K."/>
            <person name="Fedorova E."/>
            <person name="Kohlen W."/>
            <person name="Bisseling T."/>
            <person name="Smit S."/>
            <person name="Geurts R."/>
        </authorList>
    </citation>
    <scope>NUCLEOTIDE SEQUENCE [LARGE SCALE GENOMIC DNA]</scope>
    <source>
        <strain evidence="2">cv. WU1-14</strain>
    </source>
</reference>
<keyword evidence="2" id="KW-1185">Reference proteome</keyword>
<proteinExistence type="predicted"/>
<gene>
    <name evidence="1" type="ORF">PanWU01x14_274190</name>
</gene>
<organism evidence="1 2">
    <name type="scientific">Parasponia andersonii</name>
    <name type="common">Sponia andersonii</name>
    <dbReference type="NCBI Taxonomy" id="3476"/>
    <lineage>
        <taxon>Eukaryota</taxon>
        <taxon>Viridiplantae</taxon>
        <taxon>Streptophyta</taxon>
        <taxon>Embryophyta</taxon>
        <taxon>Tracheophyta</taxon>
        <taxon>Spermatophyta</taxon>
        <taxon>Magnoliopsida</taxon>
        <taxon>eudicotyledons</taxon>
        <taxon>Gunneridae</taxon>
        <taxon>Pentapetalae</taxon>
        <taxon>rosids</taxon>
        <taxon>fabids</taxon>
        <taxon>Rosales</taxon>
        <taxon>Cannabaceae</taxon>
        <taxon>Parasponia</taxon>
    </lineage>
</organism>
<accession>A0A2P5B3R2</accession>
<sequence length="118" mass="13209">MMPMVCLCKRIVPHPSHLVASICLPLSASRFSFSFETWMVVLHKKVCAKLAAWRDDKPFSSPCNCHNSIFSSANVKAQLCSSFKGHCLTSLALVSCALTFLQVTDPVMFRHARIMMEM</sequence>